<dbReference type="AlphaFoldDB" id="A0A939EWK1"/>
<dbReference type="Pfam" id="PF07715">
    <property type="entry name" value="Plug"/>
    <property type="match status" value="1"/>
</dbReference>
<dbReference type="Gene3D" id="2.60.40.1120">
    <property type="entry name" value="Carboxypeptidase-like, regulatory domain"/>
    <property type="match status" value="1"/>
</dbReference>
<keyword evidence="2" id="KW-0472">Membrane</keyword>
<organism evidence="6 7">
    <name type="scientific">Hymenobacter telluris</name>
    <dbReference type="NCBI Taxonomy" id="2816474"/>
    <lineage>
        <taxon>Bacteria</taxon>
        <taxon>Pseudomonadati</taxon>
        <taxon>Bacteroidota</taxon>
        <taxon>Cytophagia</taxon>
        <taxon>Cytophagales</taxon>
        <taxon>Hymenobacteraceae</taxon>
        <taxon>Hymenobacter</taxon>
    </lineage>
</organism>
<dbReference type="EMBL" id="JAFLQZ010000006">
    <property type="protein sequence ID" value="MBO0358517.1"/>
    <property type="molecule type" value="Genomic_DNA"/>
</dbReference>
<dbReference type="Proteomes" id="UP000664144">
    <property type="component" value="Unassembled WGS sequence"/>
</dbReference>
<evidence type="ECO:0000259" key="5">
    <source>
        <dbReference type="Pfam" id="PF07715"/>
    </source>
</evidence>
<dbReference type="InterPro" id="IPR012910">
    <property type="entry name" value="Plug_dom"/>
</dbReference>
<keyword evidence="6" id="KW-0645">Protease</keyword>
<keyword evidence="6" id="KW-0121">Carboxypeptidase</keyword>
<reference evidence="6" key="1">
    <citation type="submission" date="2021-03" db="EMBL/GenBank/DDBJ databases">
        <authorList>
            <person name="Kim M.K."/>
        </authorList>
    </citation>
    <scope>NUCLEOTIDE SEQUENCE</scope>
    <source>
        <strain evidence="6">BT186</strain>
    </source>
</reference>
<evidence type="ECO:0000313" key="7">
    <source>
        <dbReference type="Proteomes" id="UP000664144"/>
    </source>
</evidence>
<feature type="signal peptide" evidence="4">
    <location>
        <begin position="1"/>
        <end position="42"/>
    </location>
</feature>
<dbReference type="GO" id="GO:0004180">
    <property type="term" value="F:carboxypeptidase activity"/>
    <property type="evidence" value="ECO:0007669"/>
    <property type="project" value="UniProtKB-KW"/>
</dbReference>
<proteinExistence type="predicted"/>
<evidence type="ECO:0000256" key="1">
    <source>
        <dbReference type="ARBA" id="ARBA00004442"/>
    </source>
</evidence>
<dbReference type="InterPro" id="IPR036942">
    <property type="entry name" value="Beta-barrel_TonB_sf"/>
</dbReference>
<dbReference type="Gene3D" id="2.40.170.20">
    <property type="entry name" value="TonB-dependent receptor, beta-barrel domain"/>
    <property type="match status" value="1"/>
</dbReference>
<evidence type="ECO:0000313" key="6">
    <source>
        <dbReference type="EMBL" id="MBO0358517.1"/>
    </source>
</evidence>
<keyword evidence="4" id="KW-0732">Signal</keyword>
<dbReference type="Pfam" id="PF13715">
    <property type="entry name" value="CarbopepD_reg_2"/>
    <property type="match status" value="1"/>
</dbReference>
<evidence type="ECO:0000256" key="2">
    <source>
        <dbReference type="ARBA" id="ARBA00023136"/>
    </source>
</evidence>
<gene>
    <name evidence="6" type="ORF">J0X19_11220</name>
</gene>
<dbReference type="InterPro" id="IPR037066">
    <property type="entry name" value="Plug_dom_sf"/>
</dbReference>
<keyword evidence="7" id="KW-1185">Reference proteome</keyword>
<feature type="chain" id="PRO_5037093712" evidence="4">
    <location>
        <begin position="43"/>
        <end position="855"/>
    </location>
</feature>
<keyword evidence="6" id="KW-0378">Hydrolase</keyword>
<accession>A0A939EWK1</accession>
<name>A0A939EWK1_9BACT</name>
<comment type="subcellular location">
    <subcellularLocation>
        <location evidence="1">Cell outer membrane</location>
    </subcellularLocation>
</comment>
<comment type="caution">
    <text evidence="6">The sequence shown here is derived from an EMBL/GenBank/DDBJ whole genome shotgun (WGS) entry which is preliminary data.</text>
</comment>
<evidence type="ECO:0000256" key="3">
    <source>
        <dbReference type="ARBA" id="ARBA00023237"/>
    </source>
</evidence>
<sequence>MPHFSAAMGRLLRPVRWCLWRAMPLTPLALPVLLLPAPTAVAQQNTITISGTVRDAAGQPVELVGVGVEGQAGGTATDSQGRFTLRVPRTGRSAVLVVRGLRFKPLRVPLTLNQDQPELRLTLQGDTRALSNVTVRARTDEANTSEQVSMIKLDPRTAKVLPSPFGDFNAILKTLPGVSSTNELTSTYSVRGGNYDENLVYVNGIEIYRPFLVTAAQQEGLSFINPDLVNKVEFSTGGWQPQFGDKLSSVLNVQYKQPTKFAASGTASLVGGAAHAEATSPNKRLSYLAGIRYKNATYVLRSLKQQQGGYNPTFYDGQAYINANLGPQDNPERTSLGLLTTFSHNDYRFTPETGQSTFSTATNQFTRLFIAYQGRERMQYDMYQGGLNLKHNFSSKFQTELLGGLVYSRELEYRDVEAAYSLADINRDPSQPDFNLPVRQRDVGSRFDHSRNTLTARIATVEARARWTPSARNVVRFGVKSGRERIEDTLNEYSFADSADYVPDGRRTRQVSDLDLSSTRTQGYAQHTIELDSARTLTYGVRAHYWSTNQQVVVSPRVQYSFVPRKHPNHSYKVATGLYYQPPFYRELRDQQGTRATPGSPLLIQASLNPELRAQRSLHLIVGNEIRFEQWGRPFRFTGEAYLKYLTDVVPYDIDNVRLRYFAKNNANAYVAGFDARLGGEFVNGAESWFSLGVLTTRENIDGDSITRYNADGAMVGRDAKGYIRRPQDQRVNLGIFFQDHLPDNPSVRGYVNLVFGTGLPFSPPGLPELRGTSALTRSYKRADLGFSKVIALNNQPDRPAGKLESLWIGLEILNVLGANNVGGYSYIQDLNGRTYSVPNYLSQRVVNLRVIGRF</sequence>
<dbReference type="GO" id="GO:0009279">
    <property type="term" value="C:cell outer membrane"/>
    <property type="evidence" value="ECO:0007669"/>
    <property type="project" value="UniProtKB-SubCell"/>
</dbReference>
<dbReference type="SUPFAM" id="SSF49464">
    <property type="entry name" value="Carboxypeptidase regulatory domain-like"/>
    <property type="match status" value="1"/>
</dbReference>
<dbReference type="SUPFAM" id="SSF56935">
    <property type="entry name" value="Porins"/>
    <property type="match status" value="1"/>
</dbReference>
<dbReference type="Gene3D" id="2.170.130.10">
    <property type="entry name" value="TonB-dependent receptor, plug domain"/>
    <property type="match status" value="1"/>
</dbReference>
<evidence type="ECO:0000256" key="4">
    <source>
        <dbReference type="SAM" id="SignalP"/>
    </source>
</evidence>
<dbReference type="InterPro" id="IPR008969">
    <property type="entry name" value="CarboxyPept-like_regulatory"/>
</dbReference>
<protein>
    <submittedName>
        <fullName evidence="6">Carboxypeptidase-like regulatory domain-containing protein</fullName>
    </submittedName>
</protein>
<keyword evidence="3" id="KW-0998">Cell outer membrane</keyword>
<feature type="domain" description="TonB-dependent receptor plug" evidence="5">
    <location>
        <begin position="165"/>
        <end position="244"/>
    </location>
</feature>